<dbReference type="EMBL" id="CP128986">
    <property type="protein sequence ID" value="WOC14292.1"/>
    <property type="molecule type" value="Genomic_DNA"/>
</dbReference>
<feature type="domain" description="ER-bound oxygenase mpaB/mpaB'/Rubber oxygenase catalytic" evidence="1">
    <location>
        <begin position="28"/>
        <end position="263"/>
    </location>
</feature>
<sequence>MTDAVAKVEFDSDVPEGGAPVGPGSLLWRLYRDRRSYMLIGVIGTIQNMHPAVSAGVVDHSKIFTEPFSRLQRSIPPVLDVIYSPPQAGAGPRLRDFHRDIKGVDASGDPYHALNPDTYWFTHVTFVEYAILAADLVFGEPLDDQEKDQLIRESVTWWARYGMSMRPVVYTWEEYERYLDEVCASTLNYTPIVKWSLEDLGKTEFDSQLGVPAWLFRIAARIGHRIGGRAAVLSAMPDRYLNVLGVRPTQLNIWGFRAVLSVVNTLWRIVPLKLRLQPQAYAAGQQYGGVLPS</sequence>
<evidence type="ECO:0000313" key="2">
    <source>
        <dbReference type="EMBL" id="WOC14292.1"/>
    </source>
</evidence>
<dbReference type="AlphaFoldDB" id="A0AA97GWZ8"/>
<name>A0AA97GWZ8_9ACTN</name>
<dbReference type="GO" id="GO:0016491">
    <property type="term" value="F:oxidoreductase activity"/>
    <property type="evidence" value="ECO:0007669"/>
    <property type="project" value="InterPro"/>
</dbReference>
<protein>
    <recommendedName>
        <fullName evidence="1">ER-bound oxygenase mpaB/mpaB'/Rubber oxygenase catalytic domain-containing protein</fullName>
    </recommendedName>
</protein>
<dbReference type="Pfam" id="PF09995">
    <property type="entry name" value="MPAB_Lcp_cat"/>
    <property type="match status" value="1"/>
</dbReference>
<reference evidence="2" key="1">
    <citation type="submission" date="2023-06" db="EMBL/GenBank/DDBJ databases">
        <title>Gordonia sp. nov. and Pseudochrobactrum sp. nov., two species isolated from the burying beetle Nicrophorus vespilloides.</title>
        <authorList>
            <person name="Poehlein A."/>
            <person name="Guzman J."/>
            <person name="Daniel R."/>
            <person name="Vilcinskas A."/>
        </authorList>
    </citation>
    <scope>NUCLEOTIDE SEQUENCE</scope>
    <source>
        <strain evidence="2">MP11Mi</strain>
    </source>
</reference>
<proteinExistence type="predicted"/>
<organism evidence="2">
    <name type="scientific">Gordonia sp. MP11Mi</name>
    <dbReference type="NCBI Taxonomy" id="3022769"/>
    <lineage>
        <taxon>Bacteria</taxon>
        <taxon>Bacillati</taxon>
        <taxon>Actinomycetota</taxon>
        <taxon>Actinomycetes</taxon>
        <taxon>Mycobacteriales</taxon>
        <taxon>Gordoniaceae</taxon>
        <taxon>Gordonia</taxon>
    </lineage>
</organism>
<accession>A0AA97GWZ8</accession>
<gene>
    <name evidence="2" type="ORF">MP11Mi_34070</name>
</gene>
<dbReference type="RefSeq" id="WP_420040044.1">
    <property type="nucleotide sequence ID" value="NZ_CP128986.1"/>
</dbReference>
<dbReference type="InterPro" id="IPR018713">
    <property type="entry name" value="MPAB/Lcp_cat_dom"/>
</dbReference>
<dbReference type="PANTHER" id="PTHR36151:SF3">
    <property type="entry name" value="ER-BOUND OXYGENASE MPAB_MPAB'_RUBBER OXYGENASE CATALYTIC DOMAIN-CONTAINING PROTEIN"/>
    <property type="match status" value="1"/>
</dbReference>
<evidence type="ECO:0000259" key="1">
    <source>
        <dbReference type="Pfam" id="PF09995"/>
    </source>
</evidence>
<dbReference type="PANTHER" id="PTHR36151">
    <property type="entry name" value="BLR2777 PROTEIN"/>
    <property type="match status" value="1"/>
</dbReference>